<organism evidence="1 2">
    <name type="scientific">Halogeometricum limi</name>
    <dbReference type="NCBI Taxonomy" id="555875"/>
    <lineage>
        <taxon>Archaea</taxon>
        <taxon>Methanobacteriati</taxon>
        <taxon>Methanobacteriota</taxon>
        <taxon>Stenosarchaea group</taxon>
        <taxon>Halobacteria</taxon>
        <taxon>Halobacteriales</taxon>
        <taxon>Haloferacaceae</taxon>
        <taxon>Halogeometricum</taxon>
    </lineage>
</organism>
<evidence type="ECO:0008006" key="3">
    <source>
        <dbReference type="Google" id="ProtNLM"/>
    </source>
</evidence>
<accession>A0A1I6GVQ5</accession>
<protein>
    <recommendedName>
        <fullName evidence="3">Roadblock/LC7 domain-containing protein</fullName>
    </recommendedName>
</protein>
<dbReference type="AlphaFoldDB" id="A0A1I6GVQ5"/>
<gene>
    <name evidence="1" type="ORF">SAMN04488124_1603</name>
</gene>
<proteinExistence type="predicted"/>
<reference evidence="2" key="1">
    <citation type="submission" date="2016-10" db="EMBL/GenBank/DDBJ databases">
        <authorList>
            <person name="Varghese N."/>
            <person name="Submissions S."/>
        </authorList>
    </citation>
    <scope>NUCLEOTIDE SEQUENCE [LARGE SCALE GENOMIC DNA]</scope>
    <source>
        <strain evidence="2">CGMCC 1.8711</strain>
    </source>
</reference>
<evidence type="ECO:0000313" key="1">
    <source>
        <dbReference type="EMBL" id="SFR46343.1"/>
    </source>
</evidence>
<dbReference type="EMBL" id="FOYS01000002">
    <property type="protein sequence ID" value="SFR46343.1"/>
    <property type="molecule type" value="Genomic_DNA"/>
</dbReference>
<name>A0A1I6GVQ5_9EURY</name>
<dbReference type="STRING" id="555875.SAMN04488124_1603"/>
<dbReference type="Proteomes" id="UP000243250">
    <property type="component" value="Unassembled WGS sequence"/>
</dbReference>
<keyword evidence="2" id="KW-1185">Reference proteome</keyword>
<evidence type="ECO:0000313" key="2">
    <source>
        <dbReference type="Proteomes" id="UP000243250"/>
    </source>
</evidence>
<sequence>MIHNPAQMKSANWPGPNRNVAVETFERVADEPLDLIAVYGATAFDLFHVSDELSSSYDDSGELTETISELAEEMRQDFVRHGLFAGLRPTQDRVEYKSGTLDGRKLLQVYCGGRGMLLVADPDEPEEPLVRAAMSLLSV</sequence>